<protein>
    <recommendedName>
        <fullName evidence="2">Alpha/beta hydrolase fold-3 domain-containing protein</fullName>
    </recommendedName>
</protein>
<dbReference type="SUPFAM" id="SSF53474">
    <property type="entry name" value="alpha/beta-Hydrolases"/>
    <property type="match status" value="1"/>
</dbReference>
<comment type="caution">
    <text evidence="3">The sequence shown here is derived from an EMBL/GenBank/DDBJ whole genome shotgun (WGS) entry which is preliminary data.</text>
</comment>
<dbReference type="Proteomes" id="UP001358417">
    <property type="component" value="Unassembled WGS sequence"/>
</dbReference>
<organism evidence="3 4">
    <name type="scientific">Exophiala bonariae</name>
    <dbReference type="NCBI Taxonomy" id="1690606"/>
    <lineage>
        <taxon>Eukaryota</taxon>
        <taxon>Fungi</taxon>
        <taxon>Dikarya</taxon>
        <taxon>Ascomycota</taxon>
        <taxon>Pezizomycotina</taxon>
        <taxon>Eurotiomycetes</taxon>
        <taxon>Chaetothyriomycetidae</taxon>
        <taxon>Chaetothyriales</taxon>
        <taxon>Herpotrichiellaceae</taxon>
        <taxon>Exophiala</taxon>
    </lineage>
</organism>
<dbReference type="PANTHER" id="PTHR48081:SF8">
    <property type="entry name" value="ALPHA_BETA HYDROLASE FOLD-3 DOMAIN-CONTAINING PROTEIN-RELATED"/>
    <property type="match status" value="1"/>
</dbReference>
<keyword evidence="4" id="KW-1185">Reference proteome</keyword>
<proteinExistence type="predicted"/>
<dbReference type="AlphaFoldDB" id="A0AAV9NK79"/>
<dbReference type="InterPro" id="IPR013094">
    <property type="entry name" value="AB_hydrolase_3"/>
</dbReference>
<dbReference type="Pfam" id="PF07859">
    <property type="entry name" value="Abhydrolase_3"/>
    <property type="match status" value="1"/>
</dbReference>
<evidence type="ECO:0000313" key="3">
    <source>
        <dbReference type="EMBL" id="KAK5060111.1"/>
    </source>
</evidence>
<dbReference type="PANTHER" id="PTHR48081">
    <property type="entry name" value="AB HYDROLASE SUPERFAMILY PROTEIN C4A8.06C"/>
    <property type="match status" value="1"/>
</dbReference>
<dbReference type="EMBL" id="JAVRRD010000004">
    <property type="protein sequence ID" value="KAK5060111.1"/>
    <property type="molecule type" value="Genomic_DNA"/>
</dbReference>
<dbReference type="Gene3D" id="3.40.50.1820">
    <property type="entry name" value="alpha/beta hydrolase"/>
    <property type="match status" value="1"/>
</dbReference>
<sequence length="333" mass="36730">MVAQLWPLHSSVKDRLHKEYVDFYNKYLINNPRVHQLSLSAARSGGVVCYSKPLPVGKTQEFTIRRRQTFGPDIRIRTFTPPGTPPRPGGWPLVVYHHGGGWVCGDITSENTICTNMCIRANAVVMTTDYRLAPEHAWPAAIHDSWESFLWATSDGAEILNLDLDRIAFSGASAGSNIAAVIAQKVVLNPQPGVTIRSQVLAVPITDNTATPTTNPTWKDLEFTAGLPSRKMLWYRDHYLPDKVDCSHREASPLLASDELFASLPPAVIIVAELDVLRSDGENYVRKLRDNGVEADLHVIQGVPHPFIGMDGVLEAGRRGITIMCDSLVKAFA</sequence>
<dbReference type="InterPro" id="IPR050300">
    <property type="entry name" value="GDXG_lipolytic_enzyme"/>
</dbReference>
<dbReference type="GO" id="GO:0016787">
    <property type="term" value="F:hydrolase activity"/>
    <property type="evidence" value="ECO:0007669"/>
    <property type="project" value="UniProtKB-KW"/>
</dbReference>
<evidence type="ECO:0000256" key="1">
    <source>
        <dbReference type="ARBA" id="ARBA00022801"/>
    </source>
</evidence>
<evidence type="ECO:0000313" key="4">
    <source>
        <dbReference type="Proteomes" id="UP001358417"/>
    </source>
</evidence>
<dbReference type="InterPro" id="IPR029058">
    <property type="entry name" value="AB_hydrolase_fold"/>
</dbReference>
<dbReference type="GeneID" id="89978153"/>
<accession>A0AAV9NK79</accession>
<dbReference type="RefSeq" id="XP_064709932.1">
    <property type="nucleotide sequence ID" value="XM_064853533.1"/>
</dbReference>
<name>A0AAV9NK79_9EURO</name>
<keyword evidence="1" id="KW-0378">Hydrolase</keyword>
<feature type="domain" description="Alpha/beta hydrolase fold-3" evidence="2">
    <location>
        <begin position="94"/>
        <end position="308"/>
    </location>
</feature>
<reference evidence="3 4" key="1">
    <citation type="submission" date="2023-08" db="EMBL/GenBank/DDBJ databases">
        <title>Black Yeasts Isolated from many extreme environments.</title>
        <authorList>
            <person name="Coleine C."/>
            <person name="Stajich J.E."/>
            <person name="Selbmann L."/>
        </authorList>
    </citation>
    <scope>NUCLEOTIDE SEQUENCE [LARGE SCALE GENOMIC DNA]</scope>
    <source>
        <strain evidence="3 4">CCFEE 5792</strain>
    </source>
</reference>
<gene>
    <name evidence="3" type="ORF">LTR84_009995</name>
</gene>
<evidence type="ECO:0000259" key="2">
    <source>
        <dbReference type="Pfam" id="PF07859"/>
    </source>
</evidence>